<evidence type="ECO:0000313" key="2">
    <source>
        <dbReference type="EMBL" id="MBB5660368.1"/>
    </source>
</evidence>
<dbReference type="OrthoDB" id="7204414at2"/>
<keyword evidence="3" id="KW-1185">Reference proteome</keyword>
<name>A0A7W9E6W4_9CAUL</name>
<dbReference type="AlphaFoldDB" id="A0A7W9E6W4"/>
<evidence type="ECO:0000256" key="1">
    <source>
        <dbReference type="SAM" id="SignalP"/>
    </source>
</evidence>
<dbReference type="Proteomes" id="UP000548978">
    <property type="component" value="Unassembled WGS sequence"/>
</dbReference>
<dbReference type="EMBL" id="JACIJB010000003">
    <property type="protein sequence ID" value="MBB5660368.1"/>
    <property type="molecule type" value="Genomic_DNA"/>
</dbReference>
<gene>
    <name evidence="2" type="ORF">FHS65_001113</name>
</gene>
<evidence type="ECO:0000313" key="3">
    <source>
        <dbReference type="Proteomes" id="UP000548978"/>
    </source>
</evidence>
<sequence length="146" mass="15539">MNKTKIRLGLVVAALAFSGCASAPAMTPGSYVSRSEPVFLISETEADQILVDAMNAEFGTSPIVRVEYPHKGYQATIKFLFDSHQIVATMVPSTGLRADGSAEAGYYFNVTHSGTMPLSGIARSNRLRKRLSDAATSLSPSVPAAR</sequence>
<reference evidence="2 3" key="1">
    <citation type="submission" date="2020-08" db="EMBL/GenBank/DDBJ databases">
        <title>Genomic Encyclopedia of Type Strains, Phase IV (KMG-IV): sequencing the most valuable type-strain genomes for metagenomic binning, comparative biology and taxonomic classification.</title>
        <authorList>
            <person name="Goeker M."/>
        </authorList>
    </citation>
    <scope>NUCLEOTIDE SEQUENCE [LARGE SCALE GENOMIC DNA]</scope>
    <source>
        <strain evidence="2 3">DSM 24448</strain>
    </source>
</reference>
<proteinExistence type="predicted"/>
<accession>A0A7W9E6W4</accession>
<protein>
    <submittedName>
        <fullName evidence="2">ABC-type glycerol-3-phosphate transport system substrate-binding protein</fullName>
    </submittedName>
</protein>
<dbReference type="PROSITE" id="PS51257">
    <property type="entry name" value="PROKAR_LIPOPROTEIN"/>
    <property type="match status" value="1"/>
</dbReference>
<organism evidence="2 3">
    <name type="scientific">Brevundimonas halotolerans</name>
    <dbReference type="NCBI Taxonomy" id="69670"/>
    <lineage>
        <taxon>Bacteria</taxon>
        <taxon>Pseudomonadati</taxon>
        <taxon>Pseudomonadota</taxon>
        <taxon>Alphaproteobacteria</taxon>
        <taxon>Caulobacterales</taxon>
        <taxon>Caulobacteraceae</taxon>
        <taxon>Brevundimonas</taxon>
    </lineage>
</organism>
<feature type="chain" id="PRO_5031031836" evidence="1">
    <location>
        <begin position="24"/>
        <end position="146"/>
    </location>
</feature>
<feature type="signal peptide" evidence="1">
    <location>
        <begin position="1"/>
        <end position="23"/>
    </location>
</feature>
<keyword evidence="1" id="KW-0732">Signal</keyword>
<comment type="caution">
    <text evidence="2">The sequence shown here is derived from an EMBL/GenBank/DDBJ whole genome shotgun (WGS) entry which is preliminary data.</text>
</comment>
<dbReference type="RefSeq" id="WP_123288141.1">
    <property type="nucleotide sequence ID" value="NZ_JACIJB010000003.1"/>
</dbReference>